<evidence type="ECO:0000256" key="1">
    <source>
        <dbReference type="ARBA" id="ARBA00004496"/>
    </source>
</evidence>
<feature type="domain" description="Rab-GAP TBC" evidence="6">
    <location>
        <begin position="553"/>
        <end position="917"/>
    </location>
</feature>
<dbReference type="Gene3D" id="2.30.29.230">
    <property type="match status" value="1"/>
</dbReference>
<keyword evidence="2" id="KW-0343">GTPase activation</keyword>
<dbReference type="PROSITE" id="PS50826">
    <property type="entry name" value="RUN"/>
    <property type="match status" value="1"/>
</dbReference>
<dbReference type="FunFam" id="1.10.472.80:FF:000004">
    <property type="entry name" value="Small G protein signaling modulator 1"/>
    <property type="match status" value="1"/>
</dbReference>
<dbReference type="Proteomes" id="UP000265140">
    <property type="component" value="Chromosome 13"/>
</dbReference>
<dbReference type="Ensembl" id="ENSELUT00000050103.2">
    <property type="protein sequence ID" value="ENSELUP00000075574.2"/>
    <property type="gene ID" value="ENSELUG00000002879.3"/>
</dbReference>
<evidence type="ECO:0008006" key="10">
    <source>
        <dbReference type="Google" id="ProtNLM"/>
    </source>
</evidence>
<dbReference type="GO" id="GO:0031410">
    <property type="term" value="C:cytoplasmic vesicle"/>
    <property type="evidence" value="ECO:0007669"/>
    <property type="project" value="UniProtKB-ARBA"/>
</dbReference>
<accession>A0A6Q2ZAT2</accession>
<keyword evidence="3" id="KW-0963">Cytoplasm</keyword>
<dbReference type="SUPFAM" id="SSF140741">
    <property type="entry name" value="RUN domain-like"/>
    <property type="match status" value="1"/>
</dbReference>
<dbReference type="SUPFAM" id="SSF47923">
    <property type="entry name" value="Ypt/Rab-GAP domain of gyp1p"/>
    <property type="match status" value="2"/>
</dbReference>
<dbReference type="InterPro" id="IPR037213">
    <property type="entry name" value="Run_dom_sf"/>
</dbReference>
<dbReference type="FunFam" id="1.20.58.900:FF:000002">
    <property type="entry name" value="small G protein signaling modulator 1"/>
    <property type="match status" value="1"/>
</dbReference>
<dbReference type="PROSITE" id="PS50086">
    <property type="entry name" value="TBC_RABGAP"/>
    <property type="match status" value="1"/>
</dbReference>
<evidence type="ECO:0000256" key="2">
    <source>
        <dbReference type="ARBA" id="ARBA00022468"/>
    </source>
</evidence>
<feature type="compositionally biased region" description="Basic and acidic residues" evidence="5">
    <location>
        <begin position="734"/>
        <end position="748"/>
    </location>
</feature>
<dbReference type="Gene3D" id="1.10.472.80">
    <property type="entry name" value="Ypt/Rab-GAP domain of gyp1p, domain 3"/>
    <property type="match status" value="1"/>
</dbReference>
<evidence type="ECO:0000259" key="7">
    <source>
        <dbReference type="PROSITE" id="PS50826"/>
    </source>
</evidence>
<dbReference type="Bgee" id="ENSELUG00000002879">
    <property type="expression patterns" value="Expressed in brain and 11 other cell types or tissues"/>
</dbReference>
<evidence type="ECO:0000256" key="4">
    <source>
        <dbReference type="ARBA" id="ARBA00034124"/>
    </source>
</evidence>
<evidence type="ECO:0000313" key="9">
    <source>
        <dbReference type="Proteomes" id="UP000265140"/>
    </source>
</evidence>
<dbReference type="PANTHER" id="PTHR22957:SF187">
    <property type="entry name" value="SMALL G PROTEIN SIGNALING MODULATOR 1"/>
    <property type="match status" value="1"/>
</dbReference>
<dbReference type="InterPro" id="IPR035969">
    <property type="entry name" value="Rab-GAP_TBC_sf"/>
</dbReference>
<dbReference type="AlphaFoldDB" id="A0A6Q2ZAT2"/>
<dbReference type="GeneTree" id="ENSGT00940000156871"/>
<feature type="compositionally biased region" description="Acidic residues" evidence="5">
    <location>
        <begin position="643"/>
        <end position="652"/>
    </location>
</feature>
<dbReference type="FunFam" id="2.30.29.230:FF:000001">
    <property type="entry name" value="Small G protein signaling modulator 2"/>
    <property type="match status" value="1"/>
</dbReference>
<reference evidence="8" key="3">
    <citation type="submission" date="2025-08" db="UniProtKB">
        <authorList>
            <consortium name="Ensembl"/>
        </authorList>
    </citation>
    <scope>IDENTIFICATION</scope>
</reference>
<reference evidence="8" key="4">
    <citation type="submission" date="2025-09" db="UniProtKB">
        <authorList>
            <consortium name="Ensembl"/>
        </authorList>
    </citation>
    <scope>IDENTIFICATION</scope>
</reference>
<comment type="similarity">
    <text evidence="4">Belongs to the RUTBC family.</text>
</comment>
<dbReference type="InterPro" id="IPR037745">
    <property type="entry name" value="SGSM1/2"/>
</dbReference>
<reference evidence="9" key="1">
    <citation type="journal article" date="2014" name="PLoS ONE">
        <title>The genome and linkage map of the northern pike (Esox lucius): conserved synteny revealed between the salmonid sister group and the Neoteleostei.</title>
        <authorList>
            <person name="Rondeau E.B."/>
            <person name="Minkley D.R."/>
            <person name="Leong J.S."/>
            <person name="Messmer A.M."/>
            <person name="Jantzen J.R."/>
            <person name="von Schalburg K.R."/>
            <person name="Lemon C."/>
            <person name="Bird N.H."/>
            <person name="Koop B.F."/>
        </authorList>
    </citation>
    <scope>NUCLEOTIDE SEQUENCE</scope>
</reference>
<evidence type="ECO:0000259" key="6">
    <source>
        <dbReference type="PROSITE" id="PS50086"/>
    </source>
</evidence>
<keyword evidence="9" id="KW-1185">Reference proteome</keyword>
<proteinExistence type="inferred from homology"/>
<name>A0A6Q2ZAT2_ESOLU</name>
<dbReference type="Pfam" id="PF12068">
    <property type="entry name" value="PH_RBD"/>
    <property type="match status" value="1"/>
</dbReference>
<dbReference type="InterPro" id="IPR021935">
    <property type="entry name" value="SGSM1/2_RBD"/>
</dbReference>
<evidence type="ECO:0000313" key="8">
    <source>
        <dbReference type="Ensembl" id="ENSELUP00000075574.2"/>
    </source>
</evidence>
<feature type="compositionally biased region" description="Basic and acidic residues" evidence="5">
    <location>
        <begin position="653"/>
        <end position="662"/>
    </location>
</feature>
<sequence length="961" mass="109034">MAEAETRQRLLRTVKKEVKQIMEEAVTRKFVHEDSSHIVSFCAAVEACVLHGLKRRAAGFLRSNKIAALFMKVGKSFSPAEELCRKAQELEQIVESKRNQSLANQDSLRRLPKLPSLSQQVVRNLWIRTALIEKVLDKIVLHLVENSSKYYEKEAVLMDPVDGPILASLLVGPCALEYTKMKTADHFWTDPSADELVQRHRIHSGHSRQDSPTKRPALCIQKRHSSSSMDERPSPSPSARDYVESLHQNNRATLLFGKNNVLVQPRDDMEAIPGYLSLHQTADIMTLKWTPNQLMNGSVGDLDYEHSVYWDYAMTIRLEEIVYLHCHQQGSGGTVVLVSQDGIQRPPLRFPRGGHLLQFLSCLENGLLPHGQLDPPLWSQRGKGKVFPKLRNRCTQGSSDSVSDKEEDEATDYVFRILFPNSQSEFARPRMSSQEHCVSCCSPIDGSGVQPVDSERECLSLLVVSRLHSANTASPRTEELLTAMVFCIPGLAYCRHLSTVRTHLSALVNHAIVAPDVPCDAFGGLTAEVWRRFLQDGTAYKEQELLRLVYYGGVDPSLRKEVWPFLLGHYQFGMSEVDEQVRACYEQTMSEWLGCEAIVRQREKEQHAVALAKCLSLSASVDNPGTVHRTTPHDSSISNEVFESVEEVDQIETEPRSEEAKQVTKVNGEAQPNGTSSPDSGHPSSRNFSVTSGLSDRSLSTEDNRQSPVKFQQEDFEADNPDVQPTGPPEESDLQAKDPPEKAEKQKDGNVAQETSATMTDQELLDMYTLNLHRIEKDVQRCDRNYWYFTPANLEKLRNIMCSYIWQHLEIGYVQGMCDLLAPLLVILDDEAMAFSCFTELMKRMNQNFPHGGAMDTHFANMRSLIQILDSEIFELMHQNGDYTHFYFCYRWFLLDFKRELVYDDVFAVWETIWAAKYASSGHFVLFIALALVEVYRDIILENNMDFTDIIKFFNGKMSND</sequence>
<reference evidence="8" key="2">
    <citation type="submission" date="2020-02" db="EMBL/GenBank/DDBJ databases">
        <title>Esox lucius (northern pike) genome, fEsoLuc1, primary haplotype.</title>
        <authorList>
            <person name="Myers G."/>
            <person name="Karagic N."/>
            <person name="Meyer A."/>
            <person name="Pippel M."/>
            <person name="Reichard M."/>
            <person name="Winkler S."/>
            <person name="Tracey A."/>
            <person name="Sims Y."/>
            <person name="Howe K."/>
            <person name="Rhie A."/>
            <person name="Formenti G."/>
            <person name="Durbin R."/>
            <person name="Fedrigo O."/>
            <person name="Jarvis E.D."/>
        </authorList>
    </citation>
    <scope>NUCLEOTIDE SEQUENCE [LARGE SCALE GENOMIC DNA]</scope>
</reference>
<dbReference type="GO" id="GO:0005096">
    <property type="term" value="F:GTPase activator activity"/>
    <property type="evidence" value="ECO:0007669"/>
    <property type="project" value="UniProtKB-KW"/>
</dbReference>
<dbReference type="Pfam" id="PF02759">
    <property type="entry name" value="RUN"/>
    <property type="match status" value="1"/>
</dbReference>
<feature type="domain" description="RUN" evidence="7">
    <location>
        <begin position="32"/>
        <end position="186"/>
    </location>
</feature>
<feature type="region of interest" description="Disordered" evidence="5">
    <location>
        <begin position="622"/>
        <end position="758"/>
    </location>
</feature>
<dbReference type="SMART" id="SM00164">
    <property type="entry name" value="TBC"/>
    <property type="match status" value="1"/>
</dbReference>
<dbReference type="Gene3D" id="1.10.8.270">
    <property type="entry name" value="putative rabgap domain of human tbc1 domain family member 14 like domains"/>
    <property type="match status" value="1"/>
</dbReference>
<dbReference type="InterPro" id="IPR004012">
    <property type="entry name" value="Run_dom"/>
</dbReference>
<evidence type="ECO:0000256" key="5">
    <source>
        <dbReference type="SAM" id="MobiDB-lite"/>
    </source>
</evidence>
<evidence type="ECO:0000256" key="3">
    <source>
        <dbReference type="ARBA" id="ARBA00022490"/>
    </source>
</evidence>
<dbReference type="Pfam" id="PF00566">
    <property type="entry name" value="RabGAP-TBC"/>
    <property type="match status" value="1"/>
</dbReference>
<feature type="region of interest" description="Disordered" evidence="5">
    <location>
        <begin position="222"/>
        <end position="241"/>
    </location>
</feature>
<dbReference type="InterPro" id="IPR000195">
    <property type="entry name" value="Rab-GAP-TBC_dom"/>
</dbReference>
<comment type="subcellular location">
    <subcellularLocation>
        <location evidence="1">Cytoplasm</location>
    </subcellularLocation>
</comment>
<dbReference type="FunFam" id="1.10.8.270:FF:000006">
    <property type="entry name" value="Small G protein signaling modulator 2"/>
    <property type="match status" value="1"/>
</dbReference>
<protein>
    <recommendedName>
        <fullName evidence="10">Small G protein signaling modulator 1a</fullName>
    </recommendedName>
</protein>
<feature type="compositionally biased region" description="Polar residues" evidence="5">
    <location>
        <begin position="670"/>
        <end position="698"/>
    </location>
</feature>
<dbReference type="Gene3D" id="1.20.58.900">
    <property type="match status" value="1"/>
</dbReference>
<organism evidence="8 9">
    <name type="scientific">Esox lucius</name>
    <name type="common">Northern pike</name>
    <dbReference type="NCBI Taxonomy" id="8010"/>
    <lineage>
        <taxon>Eukaryota</taxon>
        <taxon>Metazoa</taxon>
        <taxon>Chordata</taxon>
        <taxon>Craniata</taxon>
        <taxon>Vertebrata</taxon>
        <taxon>Euteleostomi</taxon>
        <taxon>Actinopterygii</taxon>
        <taxon>Neopterygii</taxon>
        <taxon>Teleostei</taxon>
        <taxon>Protacanthopterygii</taxon>
        <taxon>Esociformes</taxon>
        <taxon>Esocidae</taxon>
        <taxon>Esox</taxon>
    </lineage>
</organism>
<dbReference type="PANTHER" id="PTHR22957">
    <property type="entry name" value="TBC1 DOMAIN FAMILY MEMBER GTPASE-ACTIVATING PROTEIN"/>
    <property type="match status" value="1"/>
</dbReference>
<dbReference type="CDD" id="cd15784">
    <property type="entry name" value="PH_RUTBC"/>
    <property type="match status" value="1"/>
</dbReference>
<dbReference type="SMART" id="SM00593">
    <property type="entry name" value="RUN"/>
    <property type="match status" value="1"/>
</dbReference>